<keyword evidence="3 4" id="KW-0732">Signal</keyword>
<evidence type="ECO:0000256" key="2">
    <source>
        <dbReference type="ARBA" id="ARBA00007639"/>
    </source>
</evidence>
<dbReference type="Gene3D" id="3.40.50.2300">
    <property type="match status" value="2"/>
</dbReference>
<evidence type="ECO:0000259" key="5">
    <source>
        <dbReference type="Pfam" id="PF13407"/>
    </source>
</evidence>
<dbReference type="EMBL" id="VCDP01000038">
    <property type="protein sequence ID" value="MDX7999787.1"/>
    <property type="molecule type" value="Genomic_DNA"/>
</dbReference>
<keyword evidence="7" id="KW-1185">Reference proteome</keyword>
<dbReference type="PANTHER" id="PTHR46847:SF1">
    <property type="entry name" value="D-ALLOSE-BINDING PERIPLASMIC PROTEIN-RELATED"/>
    <property type="match status" value="1"/>
</dbReference>
<name>A0ABU4SMB7_9GAMM</name>
<evidence type="ECO:0000313" key="6">
    <source>
        <dbReference type="EMBL" id="MDX7999787.1"/>
    </source>
</evidence>
<comment type="caution">
    <text evidence="6">The sequence shown here is derived from an EMBL/GenBank/DDBJ whole genome shotgun (WGS) entry which is preliminary data.</text>
</comment>
<dbReference type="InterPro" id="IPR025997">
    <property type="entry name" value="SBP_2_dom"/>
</dbReference>
<dbReference type="PANTHER" id="PTHR46847">
    <property type="entry name" value="D-ALLOSE-BINDING PERIPLASMIC PROTEIN-RELATED"/>
    <property type="match status" value="1"/>
</dbReference>
<accession>A0ABU4SMB7</accession>
<feature type="domain" description="Periplasmic binding protein" evidence="5">
    <location>
        <begin position="29"/>
        <end position="281"/>
    </location>
</feature>
<comment type="similarity">
    <text evidence="2">Belongs to the bacterial solute-binding protein 2 family.</text>
</comment>
<comment type="subcellular location">
    <subcellularLocation>
        <location evidence="1">Cell envelope</location>
    </subcellularLocation>
</comment>
<evidence type="ECO:0000256" key="4">
    <source>
        <dbReference type="SAM" id="SignalP"/>
    </source>
</evidence>
<reference evidence="7" key="1">
    <citation type="journal article" date="2024" name="Toxins">
        <title>Genome Sequence Analysis of Native Xenorhabdus Strains Isolated from Entomopathogenic Nematodes in Argentina.</title>
        <authorList>
            <person name="Palma L."/>
            <person name="Frizzo L."/>
            <person name="Kaiser S."/>
            <person name="Berry C."/>
            <person name="Caballero P."/>
            <person name="Bode H.B."/>
            <person name="Del Valle E.E."/>
        </authorList>
    </citation>
    <scope>NUCLEOTIDE SEQUENCE [LARGE SCALE GENOMIC DNA]</scope>
    <source>
        <strain evidence="7">Reich</strain>
    </source>
</reference>
<dbReference type="InterPro" id="IPR028082">
    <property type="entry name" value="Peripla_BP_I"/>
</dbReference>
<dbReference type="CDD" id="cd06323">
    <property type="entry name" value="PBP1_ribose_binding"/>
    <property type="match status" value="1"/>
</dbReference>
<dbReference type="Pfam" id="PF13407">
    <property type="entry name" value="Peripla_BP_4"/>
    <property type="match status" value="1"/>
</dbReference>
<dbReference type="RefSeq" id="WP_319926499.1">
    <property type="nucleotide sequence ID" value="NZ_VCDP01000038.1"/>
</dbReference>
<feature type="signal peptide" evidence="4">
    <location>
        <begin position="1"/>
        <end position="25"/>
    </location>
</feature>
<dbReference type="Proteomes" id="UP001271640">
    <property type="component" value="Unassembled WGS sequence"/>
</dbReference>
<dbReference type="NCBIfam" id="NF007936">
    <property type="entry name" value="PRK10653.1"/>
    <property type="match status" value="1"/>
</dbReference>
<evidence type="ECO:0000256" key="3">
    <source>
        <dbReference type="ARBA" id="ARBA00022729"/>
    </source>
</evidence>
<evidence type="ECO:0000313" key="7">
    <source>
        <dbReference type="Proteomes" id="UP001271640"/>
    </source>
</evidence>
<feature type="chain" id="PRO_5047415920" evidence="4">
    <location>
        <begin position="26"/>
        <end position="296"/>
    </location>
</feature>
<organism evidence="6 7">
    <name type="scientific">Xenorhabdus littoralis</name>
    <dbReference type="NCBI Taxonomy" id="2582835"/>
    <lineage>
        <taxon>Bacteria</taxon>
        <taxon>Pseudomonadati</taxon>
        <taxon>Pseudomonadota</taxon>
        <taxon>Gammaproteobacteria</taxon>
        <taxon>Enterobacterales</taxon>
        <taxon>Morganellaceae</taxon>
        <taxon>Xenorhabdus</taxon>
    </lineage>
</organism>
<sequence length="296" mass="31331">MKMKKLATILPVMALSAMVSANALAKENIALVISTLNNPFFVTMKDSAQKEADKLGYNLIVLDSQDNPAKELANVQDLTARGIKLMLINPTDSDAVGNAIIMANKANISVIALDHSANKGNVISYIASDSRLGAKMAANFIAEKLGNGVKVIQLEGIPGVSGARERGEGFGQAAQKHKFNMLASQPADYDRTKGMNVMQNLLTAHPSVQAVFAQNDEMALGALRALQTAGKEDVLVVGFDGTDDALKAVQNGKLGATIAQRPDQIGIIGVQTADKVLKGEKVDATIPVELELIVKK</sequence>
<gene>
    <name evidence="6" type="primary">rbsB</name>
    <name evidence="6" type="ORF">FE394_11345</name>
</gene>
<protein>
    <submittedName>
        <fullName evidence="6">Ribose ABC transporter substrate-binding protein RbsB</fullName>
    </submittedName>
</protein>
<evidence type="ECO:0000256" key="1">
    <source>
        <dbReference type="ARBA" id="ARBA00004196"/>
    </source>
</evidence>
<proteinExistence type="inferred from homology"/>
<dbReference type="SUPFAM" id="SSF53822">
    <property type="entry name" value="Periplasmic binding protein-like I"/>
    <property type="match status" value="1"/>
</dbReference>